<dbReference type="SUPFAM" id="SSF110997">
    <property type="entry name" value="Sporulation related repeat"/>
    <property type="match status" value="1"/>
</dbReference>
<keyword evidence="2" id="KW-0472">Membrane</keyword>
<name>G4QL94_GLANF</name>
<dbReference type="EMBL" id="CP003060">
    <property type="protein sequence ID" value="AEP29565.1"/>
    <property type="molecule type" value="Genomic_DNA"/>
</dbReference>
<evidence type="ECO:0000256" key="2">
    <source>
        <dbReference type="SAM" id="Phobius"/>
    </source>
</evidence>
<dbReference type="InterPro" id="IPR036680">
    <property type="entry name" value="SPOR-like_sf"/>
</dbReference>
<dbReference type="Gene3D" id="3.30.70.1070">
    <property type="entry name" value="Sporulation related repeat"/>
    <property type="match status" value="1"/>
</dbReference>
<proteinExistence type="predicted"/>
<dbReference type="InterPro" id="IPR007730">
    <property type="entry name" value="SPOR-like_dom"/>
</dbReference>
<dbReference type="PANTHER" id="PTHR38687">
    <property type="entry name" value="CELL DIVISION PROTEIN DEDD-RELATED"/>
    <property type="match status" value="1"/>
</dbReference>
<sequence length="241" mass="25831">MSNALQNRLVGTIILVAVTVIFLPDYLDGKKQTNTETFVDFPRSTSNLSATAPDAFPTEDVAKATRREVVVIDEQAADALLEEAQGTQGEAQTPGSSDIEKQTDEERKIAERMANNLKAEASNSAKEVAANSGGTESAAQDNSLAKQTVAKSASNTANDNAGWVVQLGSFGNQKNVNDLLRKLEKAGYRSFSRKVQTSAGRLTKVFVGPELDKEKLELALPHLKETTGLTGKVTTFDVVSN</sequence>
<feature type="compositionally biased region" description="Polar residues" evidence="1">
    <location>
        <begin position="132"/>
        <end position="153"/>
    </location>
</feature>
<dbReference type="GO" id="GO:0042834">
    <property type="term" value="F:peptidoglycan binding"/>
    <property type="evidence" value="ECO:0007669"/>
    <property type="project" value="InterPro"/>
</dbReference>
<keyword evidence="2" id="KW-1133">Transmembrane helix</keyword>
<dbReference type="PROSITE" id="PS51724">
    <property type="entry name" value="SPOR"/>
    <property type="match status" value="1"/>
</dbReference>
<dbReference type="STRING" id="1085623.GNIT_1446"/>
<feature type="transmembrane region" description="Helical" evidence="2">
    <location>
        <begin position="9"/>
        <end position="27"/>
    </location>
</feature>
<dbReference type="AlphaFoldDB" id="G4QL94"/>
<dbReference type="Pfam" id="PF05036">
    <property type="entry name" value="SPOR"/>
    <property type="match status" value="1"/>
</dbReference>
<dbReference type="GO" id="GO:0032153">
    <property type="term" value="C:cell division site"/>
    <property type="evidence" value="ECO:0007669"/>
    <property type="project" value="TreeGrafter"/>
</dbReference>
<dbReference type="HOGENOM" id="CLU_068683_1_1_6"/>
<dbReference type="GO" id="GO:0032506">
    <property type="term" value="P:cytokinetic process"/>
    <property type="evidence" value="ECO:0007669"/>
    <property type="project" value="TreeGrafter"/>
</dbReference>
<gene>
    <name evidence="4" type="primary">dedD</name>
    <name evidence="4" type="ordered locus">GNIT_1446</name>
</gene>
<reference evidence="4 5" key="1">
    <citation type="journal article" date="2011" name="J. Bacteriol.">
        <title>Complete genome sequence of seawater bacterium Glaciecola nitratireducens FR1064T.</title>
        <authorList>
            <person name="Bian F."/>
            <person name="Qin Q.L."/>
            <person name="Xie B.B."/>
            <person name="Shu Y.L."/>
            <person name="Zhang X.Y."/>
            <person name="Yu Y."/>
            <person name="Chen B."/>
            <person name="Chen X.L."/>
            <person name="Zhou B.C."/>
            <person name="Zhang Y.Z."/>
        </authorList>
    </citation>
    <scope>NUCLEOTIDE SEQUENCE [LARGE SCALE GENOMIC DNA]</scope>
    <source>
        <strain evidence="5">JCM 12485 / KCTC 12276 / FR1064</strain>
    </source>
</reference>
<dbReference type="eggNOG" id="COG3147">
    <property type="taxonomic scope" value="Bacteria"/>
</dbReference>
<evidence type="ECO:0000313" key="4">
    <source>
        <dbReference type="EMBL" id="AEP29565.1"/>
    </source>
</evidence>
<evidence type="ECO:0000313" key="5">
    <source>
        <dbReference type="Proteomes" id="UP000009282"/>
    </source>
</evidence>
<dbReference type="PANTHER" id="PTHR38687:SF1">
    <property type="entry name" value="CELL DIVISION PROTEIN DEDD"/>
    <property type="match status" value="1"/>
</dbReference>
<dbReference type="RefSeq" id="WP_014108439.1">
    <property type="nucleotide sequence ID" value="NC_016041.1"/>
</dbReference>
<keyword evidence="2" id="KW-0812">Transmembrane</keyword>
<feature type="region of interest" description="Disordered" evidence="1">
    <location>
        <begin position="119"/>
        <end position="153"/>
    </location>
</feature>
<organism evidence="4 5">
    <name type="scientific">Glaciecola nitratireducens (strain JCM 12485 / KCTC 12276 / FR1064)</name>
    <dbReference type="NCBI Taxonomy" id="1085623"/>
    <lineage>
        <taxon>Bacteria</taxon>
        <taxon>Pseudomonadati</taxon>
        <taxon>Pseudomonadota</taxon>
        <taxon>Gammaproteobacteria</taxon>
        <taxon>Alteromonadales</taxon>
        <taxon>Alteromonadaceae</taxon>
        <taxon>Brumicola</taxon>
    </lineage>
</organism>
<dbReference type="Proteomes" id="UP000009282">
    <property type="component" value="Chromosome"/>
</dbReference>
<accession>G4QL94</accession>
<evidence type="ECO:0000256" key="1">
    <source>
        <dbReference type="SAM" id="MobiDB-lite"/>
    </source>
</evidence>
<dbReference type="GO" id="GO:0030428">
    <property type="term" value="C:cell septum"/>
    <property type="evidence" value="ECO:0007669"/>
    <property type="project" value="TreeGrafter"/>
</dbReference>
<keyword evidence="5" id="KW-1185">Reference proteome</keyword>
<protein>
    <submittedName>
        <fullName evidence="4">DedD protein</fullName>
    </submittedName>
</protein>
<evidence type="ECO:0000259" key="3">
    <source>
        <dbReference type="PROSITE" id="PS51724"/>
    </source>
</evidence>
<dbReference type="InterPro" id="IPR052521">
    <property type="entry name" value="Cell_div_SPOR-domain"/>
</dbReference>
<dbReference type="KEGG" id="gni:GNIT_1446"/>
<feature type="domain" description="SPOR" evidence="3">
    <location>
        <begin position="157"/>
        <end position="236"/>
    </location>
</feature>